<dbReference type="EMBL" id="BGPR01001354">
    <property type="protein sequence ID" value="GBM51867.1"/>
    <property type="molecule type" value="Genomic_DNA"/>
</dbReference>
<accession>A0A4Y2GFC7</accession>
<comment type="caution">
    <text evidence="1">The sequence shown here is derived from an EMBL/GenBank/DDBJ whole genome shotgun (WGS) entry which is preliminary data.</text>
</comment>
<dbReference type="AlphaFoldDB" id="A0A4Y2GFC7"/>
<evidence type="ECO:0000313" key="2">
    <source>
        <dbReference type="Proteomes" id="UP000499080"/>
    </source>
</evidence>
<keyword evidence="2" id="KW-1185">Reference proteome</keyword>
<name>A0A4Y2GFC7_ARAVE</name>
<sequence length="107" mass="12532">MLKTIDTDMTPFPHLNWKMILKVSSPLVSSEAELQNIKASPAVFGVWGKEKWEYFSEFLDNVWDVSSDPYSHTNIEQYLHYNGQCWNILIRRLSLFNAILAKNRQEP</sequence>
<reference evidence="1 2" key="1">
    <citation type="journal article" date="2019" name="Sci. Rep.">
        <title>Orb-weaving spider Araneus ventricosus genome elucidates the spidroin gene catalogue.</title>
        <authorList>
            <person name="Kono N."/>
            <person name="Nakamura H."/>
            <person name="Ohtoshi R."/>
            <person name="Moran D.A.P."/>
            <person name="Shinohara A."/>
            <person name="Yoshida Y."/>
            <person name="Fujiwara M."/>
            <person name="Mori M."/>
            <person name="Tomita M."/>
            <person name="Arakawa K."/>
        </authorList>
    </citation>
    <scope>NUCLEOTIDE SEQUENCE [LARGE SCALE GENOMIC DNA]</scope>
</reference>
<evidence type="ECO:0000313" key="1">
    <source>
        <dbReference type="EMBL" id="GBM51867.1"/>
    </source>
</evidence>
<protein>
    <submittedName>
        <fullName evidence="1">Uncharacterized protein</fullName>
    </submittedName>
</protein>
<organism evidence="1 2">
    <name type="scientific">Araneus ventricosus</name>
    <name type="common">Orbweaver spider</name>
    <name type="synonym">Epeira ventricosa</name>
    <dbReference type="NCBI Taxonomy" id="182803"/>
    <lineage>
        <taxon>Eukaryota</taxon>
        <taxon>Metazoa</taxon>
        <taxon>Ecdysozoa</taxon>
        <taxon>Arthropoda</taxon>
        <taxon>Chelicerata</taxon>
        <taxon>Arachnida</taxon>
        <taxon>Araneae</taxon>
        <taxon>Araneomorphae</taxon>
        <taxon>Entelegynae</taxon>
        <taxon>Araneoidea</taxon>
        <taxon>Araneidae</taxon>
        <taxon>Araneus</taxon>
    </lineage>
</organism>
<dbReference type="Proteomes" id="UP000499080">
    <property type="component" value="Unassembled WGS sequence"/>
</dbReference>
<gene>
    <name evidence="1" type="ORF">AVEN_186162_1</name>
</gene>
<proteinExistence type="predicted"/>